<evidence type="ECO:0000259" key="1">
    <source>
        <dbReference type="PROSITE" id="PS51688"/>
    </source>
</evidence>
<feature type="domain" description="Peptidase S74" evidence="1">
    <location>
        <begin position="151"/>
        <end position="283"/>
    </location>
</feature>
<reference evidence="2" key="1">
    <citation type="submission" date="2022-11" db="EMBL/GenBank/DDBJ databases">
        <title>Pseudomonas triclosanedens sp. nov., a triclosan degrader isolated from activated sludge.</title>
        <authorList>
            <person name="Yin Y."/>
            <person name="Lu Z."/>
        </authorList>
    </citation>
    <scope>NUCLEOTIDE SEQUENCE</scope>
    <source>
        <strain evidence="2">ZM23</strain>
    </source>
</reference>
<gene>
    <name evidence="2" type="ORF">OU419_16730</name>
</gene>
<accession>A0ABY6ZRN4</accession>
<evidence type="ECO:0000313" key="2">
    <source>
        <dbReference type="EMBL" id="WAI47420.1"/>
    </source>
</evidence>
<keyword evidence="3" id="KW-1185">Reference proteome</keyword>
<sequence>MANSYIPARFQYTGSAVTALAEYQPGDPFVLPGSGGTGGRILANSGAFTLEAFGSAYPMTFVVNGVERMRLESNGDQTFGTSNANPILNRAAGYRYFNAAGWNQYSPNGSNLGLGSGTTGPVVLFWHNPGTASQVGSISITTTTTAYNTSSDYRLKDEVRPLDPVAATARIMAYEPCTWTWKIDGSPGKGFIAHRNQMVDPSTATGKKDEVCRIGNIRMPDYTLLAEGIEEPTDMTNYPAGAAWVFTEEQPVYQGRDDTKIIPDLVAMIQRMELRIRELEARA</sequence>
<dbReference type="EMBL" id="CP113432">
    <property type="protein sequence ID" value="WAI47420.1"/>
    <property type="molecule type" value="Genomic_DNA"/>
</dbReference>
<dbReference type="InterPro" id="IPR030392">
    <property type="entry name" value="S74_ICA"/>
</dbReference>
<organism evidence="2 3">
    <name type="scientific">Pseudomonas triclosanedens</name>
    <dbReference type="NCBI Taxonomy" id="2961893"/>
    <lineage>
        <taxon>Bacteria</taxon>
        <taxon>Pseudomonadati</taxon>
        <taxon>Pseudomonadota</taxon>
        <taxon>Gammaproteobacteria</taxon>
        <taxon>Pseudomonadales</taxon>
        <taxon>Pseudomonadaceae</taxon>
        <taxon>Pseudomonas</taxon>
    </lineage>
</organism>
<protein>
    <submittedName>
        <fullName evidence="2">Tail fiber domain-containing protein</fullName>
    </submittedName>
</protein>
<evidence type="ECO:0000313" key="3">
    <source>
        <dbReference type="Proteomes" id="UP001163624"/>
    </source>
</evidence>
<dbReference type="PROSITE" id="PS51688">
    <property type="entry name" value="ICA"/>
    <property type="match status" value="1"/>
</dbReference>
<name>A0ABY6ZRN4_9PSED</name>
<dbReference type="RefSeq" id="WP_254473734.1">
    <property type="nucleotide sequence ID" value="NZ_CP113432.1"/>
</dbReference>
<dbReference type="Pfam" id="PF13884">
    <property type="entry name" value="Peptidase_S74"/>
    <property type="match status" value="1"/>
</dbReference>
<proteinExistence type="predicted"/>
<dbReference type="Proteomes" id="UP001163624">
    <property type="component" value="Chromosome"/>
</dbReference>